<feature type="coiled-coil region" evidence="1">
    <location>
        <begin position="2"/>
        <end position="32"/>
    </location>
</feature>
<dbReference type="OrthoDB" id="3696434at2"/>
<dbReference type="EMBL" id="NMUL01000003">
    <property type="protein sequence ID" value="OXM71107.1"/>
    <property type="molecule type" value="Genomic_DNA"/>
</dbReference>
<evidence type="ECO:0000313" key="4">
    <source>
        <dbReference type="Proteomes" id="UP000215199"/>
    </source>
</evidence>
<evidence type="ECO:0000256" key="2">
    <source>
        <dbReference type="SAM" id="MobiDB-lite"/>
    </source>
</evidence>
<evidence type="ECO:0000256" key="1">
    <source>
        <dbReference type="SAM" id="Coils"/>
    </source>
</evidence>
<dbReference type="Gene3D" id="3.30.1310.10">
    <property type="entry name" value="Nucleoid-associated protein YbaB-like domain"/>
    <property type="match status" value="1"/>
</dbReference>
<organism evidence="3 4">
    <name type="scientific">Amycolatopsis vastitatis</name>
    <dbReference type="NCBI Taxonomy" id="1905142"/>
    <lineage>
        <taxon>Bacteria</taxon>
        <taxon>Bacillati</taxon>
        <taxon>Actinomycetota</taxon>
        <taxon>Actinomycetes</taxon>
        <taxon>Pseudonocardiales</taxon>
        <taxon>Pseudonocardiaceae</taxon>
        <taxon>Amycolatopsis</taxon>
    </lineage>
</organism>
<dbReference type="Pfam" id="PF02575">
    <property type="entry name" value="YbaB_DNA_bd"/>
    <property type="match status" value="1"/>
</dbReference>
<feature type="region of interest" description="Disordered" evidence="2">
    <location>
        <begin position="115"/>
        <end position="178"/>
    </location>
</feature>
<dbReference type="AlphaFoldDB" id="A0A229TIP5"/>
<comment type="caution">
    <text evidence="3">The sequence shown here is derived from an EMBL/GenBank/DDBJ whole genome shotgun (WGS) entry which is preliminary data.</text>
</comment>
<gene>
    <name evidence="3" type="ORF">CF165_02755</name>
</gene>
<sequence length="178" mass="19221">MKDRMDTLLENFERQTAQLRDAQAAAAETTAQVSSPDGLVRATIDAGGSLVKLEFAPNTFERTTPAQLANTVQTLVRQGSLQVKQKIADLMAPITEGLPDLADLVEGAPSLAGLVPPIPDFTEDEEAPAPRPESFEDAGSILRNEQAPIPAPKPTPKRVRPPRDEDEEPPSSWMTRGD</sequence>
<accession>A0A229TIP5</accession>
<reference evidence="4" key="1">
    <citation type="submission" date="2017-07" db="EMBL/GenBank/DDBJ databases">
        <title>Comparative genome mining reveals phylogenetic distribution patterns of secondary metabolites in Amycolatopsis.</title>
        <authorList>
            <person name="Adamek M."/>
            <person name="Alanjary M."/>
            <person name="Sales-Ortells H."/>
            <person name="Goodfellow M."/>
            <person name="Bull A.T."/>
            <person name="Kalinowski J."/>
            <person name="Ziemert N."/>
        </authorList>
    </citation>
    <scope>NUCLEOTIDE SEQUENCE [LARGE SCALE GENOMIC DNA]</scope>
    <source>
        <strain evidence="4">H5</strain>
    </source>
</reference>
<dbReference type="GO" id="GO:0003677">
    <property type="term" value="F:DNA binding"/>
    <property type="evidence" value="ECO:0007669"/>
    <property type="project" value="InterPro"/>
</dbReference>
<dbReference type="InterPro" id="IPR004401">
    <property type="entry name" value="YbaB/EbfC"/>
</dbReference>
<proteinExistence type="predicted"/>
<keyword evidence="1" id="KW-0175">Coiled coil</keyword>
<name>A0A229TIP5_9PSEU</name>
<dbReference type="Proteomes" id="UP000215199">
    <property type="component" value="Unassembled WGS sequence"/>
</dbReference>
<dbReference type="SUPFAM" id="SSF82607">
    <property type="entry name" value="YbaB-like"/>
    <property type="match status" value="1"/>
</dbReference>
<keyword evidence="4" id="KW-1185">Reference proteome</keyword>
<protein>
    <recommendedName>
        <fullName evidence="5">YbaB/EbfC family DNA-binding protein</fullName>
    </recommendedName>
</protein>
<evidence type="ECO:0000313" key="3">
    <source>
        <dbReference type="EMBL" id="OXM71107.1"/>
    </source>
</evidence>
<dbReference type="InterPro" id="IPR036894">
    <property type="entry name" value="YbaB-like_sf"/>
</dbReference>
<evidence type="ECO:0008006" key="5">
    <source>
        <dbReference type="Google" id="ProtNLM"/>
    </source>
</evidence>